<feature type="region of interest" description="Disordered" evidence="1">
    <location>
        <begin position="264"/>
        <end position="312"/>
    </location>
</feature>
<feature type="compositionally biased region" description="Basic and acidic residues" evidence="1">
    <location>
        <begin position="264"/>
        <end position="282"/>
    </location>
</feature>
<protein>
    <submittedName>
        <fullName evidence="2">Uncharacterized protein</fullName>
    </submittedName>
</protein>
<evidence type="ECO:0000256" key="1">
    <source>
        <dbReference type="SAM" id="MobiDB-lite"/>
    </source>
</evidence>
<evidence type="ECO:0000313" key="3">
    <source>
        <dbReference type="Proteomes" id="UP001303473"/>
    </source>
</evidence>
<evidence type="ECO:0000313" key="2">
    <source>
        <dbReference type="EMBL" id="KAK3937117.1"/>
    </source>
</evidence>
<feature type="compositionally biased region" description="Basic and acidic residues" evidence="1">
    <location>
        <begin position="208"/>
        <end position="225"/>
    </location>
</feature>
<feature type="compositionally biased region" description="Basic and acidic residues" evidence="1">
    <location>
        <begin position="131"/>
        <end position="154"/>
    </location>
</feature>
<dbReference type="AlphaFoldDB" id="A0AAN6N0V5"/>
<keyword evidence="3" id="KW-1185">Reference proteome</keyword>
<gene>
    <name evidence="2" type="ORF">QBC46DRAFT_356936</name>
</gene>
<sequence>MVHARFSTLTGMRTWPLDIRQWLKDITQPEPDLNTADLAKTPPPLGDEYRPSSQLEDGRRPRTPHANSRLYAEKEKKRQRSPSEPAPTRPREHEQTRYRFEKRPRHKTREDRYQVNRAKVTDRKNKSRNRPSGEEANRHGRTEEDQNTRSDAHARRNLKIIEDDDSNDSSSASQQAHLKKASGSSSYRQAENVSKSKKRRARDLSPFPEERIIDSPRKGTQEHRSPPRVSISSEQYSAFNGTPSFSGSIGSESDSIFEARDMEKYRPAQVGNHERRNVEREKNRHRTNSPDDTINRQVTQQRQSTRHSNRTGARYADAGAQTGFGVREPLGHQAPPIAAYHPIREVADMQEYASPSSRVWRPAYEGLADTWEDGGPPYHAPGFVTGTQTRFPIQAQTRYPPQLAVNYVAEPTHPAPVDRAVLLSNRTGFEMDSGWQERDDNRHLQAPPRYVAGLNGIYNAQGPHIYTREPVAETMVEHFPKTEREACEMSNCPPEPEGMHLNAEHSMAMNRWGNGPPQAPTSFSGEDMPIAQRGQRAIGSAELEPVAALARAQISMDIVPDSADPAEPASLGECPVEAEREMLLKLWRRPNIY</sequence>
<dbReference type="EMBL" id="MU853863">
    <property type="protein sequence ID" value="KAK3937117.1"/>
    <property type="molecule type" value="Genomic_DNA"/>
</dbReference>
<comment type="caution">
    <text evidence="2">The sequence shown here is derived from an EMBL/GenBank/DDBJ whole genome shotgun (WGS) entry which is preliminary data.</text>
</comment>
<feature type="region of interest" description="Disordered" evidence="1">
    <location>
        <begin position="27"/>
        <end position="252"/>
    </location>
</feature>
<accession>A0AAN6N0V5</accession>
<feature type="compositionally biased region" description="Basic and acidic residues" evidence="1">
    <location>
        <begin position="108"/>
        <end position="124"/>
    </location>
</feature>
<organism evidence="2 3">
    <name type="scientific">Diplogelasinospora grovesii</name>
    <dbReference type="NCBI Taxonomy" id="303347"/>
    <lineage>
        <taxon>Eukaryota</taxon>
        <taxon>Fungi</taxon>
        <taxon>Dikarya</taxon>
        <taxon>Ascomycota</taxon>
        <taxon>Pezizomycotina</taxon>
        <taxon>Sordariomycetes</taxon>
        <taxon>Sordariomycetidae</taxon>
        <taxon>Sordariales</taxon>
        <taxon>Diplogelasinosporaceae</taxon>
        <taxon>Diplogelasinospora</taxon>
    </lineage>
</organism>
<dbReference type="Proteomes" id="UP001303473">
    <property type="component" value="Unassembled WGS sequence"/>
</dbReference>
<feature type="compositionally biased region" description="Polar residues" evidence="1">
    <location>
        <begin position="290"/>
        <end position="303"/>
    </location>
</feature>
<feature type="compositionally biased region" description="Polar residues" evidence="1">
    <location>
        <begin position="230"/>
        <end position="243"/>
    </location>
</feature>
<reference evidence="3" key="1">
    <citation type="journal article" date="2023" name="Mol. Phylogenet. Evol.">
        <title>Genome-scale phylogeny and comparative genomics of the fungal order Sordariales.</title>
        <authorList>
            <person name="Hensen N."/>
            <person name="Bonometti L."/>
            <person name="Westerberg I."/>
            <person name="Brannstrom I.O."/>
            <person name="Guillou S."/>
            <person name="Cros-Aarteil S."/>
            <person name="Calhoun S."/>
            <person name="Haridas S."/>
            <person name="Kuo A."/>
            <person name="Mondo S."/>
            <person name="Pangilinan J."/>
            <person name="Riley R."/>
            <person name="LaButti K."/>
            <person name="Andreopoulos B."/>
            <person name="Lipzen A."/>
            <person name="Chen C."/>
            <person name="Yan M."/>
            <person name="Daum C."/>
            <person name="Ng V."/>
            <person name="Clum A."/>
            <person name="Steindorff A."/>
            <person name="Ohm R.A."/>
            <person name="Martin F."/>
            <person name="Silar P."/>
            <person name="Natvig D.O."/>
            <person name="Lalanne C."/>
            <person name="Gautier V."/>
            <person name="Ament-Velasquez S.L."/>
            <person name="Kruys A."/>
            <person name="Hutchinson M.I."/>
            <person name="Powell A.J."/>
            <person name="Barry K."/>
            <person name="Miller A.N."/>
            <person name="Grigoriev I.V."/>
            <person name="Debuchy R."/>
            <person name="Gladieux P."/>
            <person name="Hiltunen Thoren M."/>
            <person name="Johannesson H."/>
        </authorList>
    </citation>
    <scope>NUCLEOTIDE SEQUENCE [LARGE SCALE GENOMIC DNA]</scope>
    <source>
        <strain evidence="3">CBS 340.73</strain>
    </source>
</reference>
<name>A0AAN6N0V5_9PEZI</name>
<proteinExistence type="predicted"/>
<feature type="compositionally biased region" description="Polar residues" evidence="1">
    <location>
        <begin position="182"/>
        <end position="193"/>
    </location>
</feature>
<feature type="compositionally biased region" description="Basic and acidic residues" evidence="1">
    <location>
        <begin position="89"/>
        <end position="101"/>
    </location>
</feature>